<sequence length="40" mass="4555">MNAAEKQRKQKDAGIDLVPVGDFTFCDQMLDMAWIFNPIP</sequence>
<evidence type="ECO:0000259" key="1">
    <source>
        <dbReference type="Pfam" id="PF08267"/>
    </source>
</evidence>
<dbReference type="EMBL" id="CP147407">
    <property type="protein sequence ID" value="WXB98695.1"/>
    <property type="molecule type" value="Genomic_DNA"/>
</dbReference>
<gene>
    <name evidence="2" type="ORF">WCV65_09525</name>
</gene>
<dbReference type="InterPro" id="IPR013215">
    <property type="entry name" value="Cbl-indep_Met_Synth_N"/>
</dbReference>
<dbReference type="Pfam" id="PF08267">
    <property type="entry name" value="Meth_synt_1"/>
    <property type="match status" value="1"/>
</dbReference>
<feature type="domain" description="Cobalamin-independent methionine synthase MetE N-terminal" evidence="1">
    <location>
        <begin position="5"/>
        <end position="40"/>
    </location>
</feature>
<reference evidence="2 3" key="1">
    <citation type="submission" date="2024-02" db="EMBL/GenBank/DDBJ databases">
        <title>Seven novel Bacillus-like species.</title>
        <authorList>
            <person name="Liu G."/>
        </authorList>
    </citation>
    <scope>NUCLEOTIDE SEQUENCE [LARGE SCALE GENOMIC DNA]</scope>
    <source>
        <strain evidence="2 3">FJAT-52054</strain>
    </source>
</reference>
<dbReference type="InterPro" id="IPR038071">
    <property type="entry name" value="UROD/MetE-like_sf"/>
</dbReference>
<organism evidence="2 3">
    <name type="scientific">Metabacillus sediminis</name>
    <dbReference type="NCBI Taxonomy" id="3117746"/>
    <lineage>
        <taxon>Bacteria</taxon>
        <taxon>Bacillati</taxon>
        <taxon>Bacillota</taxon>
        <taxon>Bacilli</taxon>
        <taxon>Bacillales</taxon>
        <taxon>Bacillaceae</taxon>
        <taxon>Metabacillus</taxon>
    </lineage>
</organism>
<evidence type="ECO:0000313" key="3">
    <source>
        <dbReference type="Proteomes" id="UP001377337"/>
    </source>
</evidence>
<dbReference type="Gene3D" id="3.20.20.210">
    <property type="match status" value="1"/>
</dbReference>
<dbReference type="RefSeq" id="WP_338781850.1">
    <property type="nucleotide sequence ID" value="NZ_CP147407.1"/>
</dbReference>
<dbReference type="Proteomes" id="UP001377337">
    <property type="component" value="Chromosome"/>
</dbReference>
<dbReference type="SUPFAM" id="SSF51726">
    <property type="entry name" value="UROD/MetE-like"/>
    <property type="match status" value="1"/>
</dbReference>
<name>A0ABZ2NM48_9BACI</name>
<protein>
    <recommendedName>
        <fullName evidence="1">Cobalamin-independent methionine synthase MetE N-terminal domain-containing protein</fullName>
    </recommendedName>
</protein>
<keyword evidence="3" id="KW-1185">Reference proteome</keyword>
<evidence type="ECO:0000313" key="2">
    <source>
        <dbReference type="EMBL" id="WXB98695.1"/>
    </source>
</evidence>
<proteinExistence type="predicted"/>
<accession>A0ABZ2NM48</accession>